<protein>
    <submittedName>
        <fullName evidence="1">Uncharacterized protein</fullName>
    </submittedName>
</protein>
<keyword evidence="2" id="KW-1185">Reference proteome</keyword>
<organism evidence="1 2">
    <name type="scientific">Aspergillus puulaauensis</name>
    <dbReference type="NCBI Taxonomy" id="1220207"/>
    <lineage>
        <taxon>Eukaryota</taxon>
        <taxon>Fungi</taxon>
        <taxon>Dikarya</taxon>
        <taxon>Ascomycota</taxon>
        <taxon>Pezizomycotina</taxon>
        <taxon>Eurotiomycetes</taxon>
        <taxon>Eurotiomycetidae</taxon>
        <taxon>Eurotiales</taxon>
        <taxon>Aspergillaceae</taxon>
        <taxon>Aspergillus</taxon>
    </lineage>
</organism>
<name>A0A7R8AHS4_9EURO</name>
<dbReference type="RefSeq" id="XP_041551555.1">
    <property type="nucleotide sequence ID" value="XM_041698362.1"/>
</dbReference>
<evidence type="ECO:0000313" key="1">
    <source>
        <dbReference type="EMBL" id="BCS19361.1"/>
    </source>
</evidence>
<evidence type="ECO:0000313" key="2">
    <source>
        <dbReference type="Proteomes" id="UP000654913"/>
    </source>
</evidence>
<sequence length="168" mass="18501">MKMRSPLAQRRDNDIQNNIPVEAQAGGALLLAFDKWMDGLRRVDATARVKRETKSDGPFAAGELISFSGSGDRPSPSGRWIPRPVNTQLSFSASSVAFALSPFLEGAPLCSPGQPLSYTISLLSPVVHRQLLRARRWPDSRSGIIKRFVPIANRVAGRQFLRFSQISL</sequence>
<dbReference type="EMBL" id="AP024443">
    <property type="protein sequence ID" value="BCS19361.1"/>
    <property type="molecule type" value="Genomic_DNA"/>
</dbReference>
<dbReference type="Proteomes" id="UP000654913">
    <property type="component" value="Chromosome 1"/>
</dbReference>
<dbReference type="GeneID" id="64969366"/>
<reference evidence="1" key="1">
    <citation type="submission" date="2021-01" db="EMBL/GenBank/DDBJ databases">
        <authorList>
            <consortium name="Aspergillus puulaauensis MK2 genome sequencing consortium"/>
            <person name="Kazuki M."/>
            <person name="Futagami T."/>
        </authorList>
    </citation>
    <scope>NUCLEOTIDE SEQUENCE</scope>
    <source>
        <strain evidence="1">MK2</strain>
    </source>
</reference>
<accession>A0A7R8AHS4</accession>
<dbReference type="AlphaFoldDB" id="A0A7R8AHS4"/>
<proteinExistence type="predicted"/>
<gene>
    <name evidence="1" type="ORF">APUU_12189A</name>
</gene>
<dbReference type="KEGG" id="apuu:APUU_12189A"/>
<reference evidence="1" key="2">
    <citation type="submission" date="2021-02" db="EMBL/GenBank/DDBJ databases">
        <title>Aspergillus puulaauensis MK2 genome sequence.</title>
        <authorList>
            <person name="Futagami T."/>
            <person name="Mori K."/>
            <person name="Kadooka C."/>
            <person name="Tanaka T."/>
        </authorList>
    </citation>
    <scope>NUCLEOTIDE SEQUENCE</scope>
    <source>
        <strain evidence="1">MK2</strain>
    </source>
</reference>